<reference evidence="1 2" key="1">
    <citation type="submission" date="2024-02" db="EMBL/GenBank/DDBJ databases">
        <title>Distribution and functional of Brevundimonas-related endobacteria within Verticillium dahliae.</title>
        <authorList>
            <person name="Zeng H."/>
        </authorList>
    </citation>
    <scope>NUCLEOTIDE SEQUENCE [LARGE SCALE GENOMIC DNA]</scope>
    <source>
        <strain evidence="1 2">TRM 44200</strain>
        <plasmid evidence="1 2">unnamed</plasmid>
    </source>
</reference>
<dbReference type="RefSeq" id="WP_338578669.1">
    <property type="nucleotide sequence ID" value="NZ_CP146370.1"/>
</dbReference>
<protein>
    <submittedName>
        <fullName evidence="1">Uncharacterized protein</fullName>
    </submittedName>
</protein>
<evidence type="ECO:0000313" key="1">
    <source>
        <dbReference type="EMBL" id="WWT56516.1"/>
    </source>
</evidence>
<organism evidence="1 2">
    <name type="scientific">Brevundimonas olei</name>
    <dbReference type="NCBI Taxonomy" id="657642"/>
    <lineage>
        <taxon>Bacteria</taxon>
        <taxon>Pseudomonadati</taxon>
        <taxon>Pseudomonadota</taxon>
        <taxon>Alphaproteobacteria</taxon>
        <taxon>Caulobacterales</taxon>
        <taxon>Caulobacteraceae</taxon>
        <taxon>Brevundimonas</taxon>
    </lineage>
</organism>
<keyword evidence="1" id="KW-0614">Plasmid</keyword>
<evidence type="ECO:0000313" key="2">
    <source>
        <dbReference type="Proteomes" id="UP001363460"/>
    </source>
</evidence>
<keyword evidence="2" id="KW-1185">Reference proteome</keyword>
<geneLocation type="plasmid" evidence="1 2">
    <name>unnamed</name>
</geneLocation>
<dbReference type="EMBL" id="CP146370">
    <property type="protein sequence ID" value="WWT56516.1"/>
    <property type="molecule type" value="Genomic_DNA"/>
</dbReference>
<dbReference type="Proteomes" id="UP001363460">
    <property type="component" value="Plasmid unnamed"/>
</dbReference>
<proteinExistence type="predicted"/>
<sequence>MTMKNMKYDVAIALACLVLAGVIGAAIVSSKKTADQKASEAAAEAFFEMPAADYRPKTY</sequence>
<gene>
    <name evidence="1" type="ORF">V8J38_16835</name>
</gene>
<accession>A0ABZ2IHJ3</accession>
<name>A0ABZ2IHJ3_9CAUL</name>